<feature type="domain" description="Methylguanine DNA methyltransferase ribonuclease-like" evidence="11">
    <location>
        <begin position="6"/>
        <end position="82"/>
    </location>
</feature>
<comment type="subcellular location">
    <subcellularLocation>
        <location evidence="9">Cytoplasm</location>
    </subcellularLocation>
</comment>
<evidence type="ECO:0000313" key="12">
    <source>
        <dbReference type="EMBL" id="MCR6505449.1"/>
    </source>
</evidence>
<comment type="function">
    <text evidence="9">Involved in the cellular defense against the biological effects of O6-methylguanine (O6-MeG) and O4-methylthymine (O4-MeT) in DNA. Repairs the methylated nucleobase in DNA by stoichiometrically transferring the methyl group to a cysteine residue in the enzyme. This is a suicide reaction: the enzyme is irreversibly inactivated.</text>
</comment>
<dbReference type="PROSITE" id="PS00374">
    <property type="entry name" value="MGMT"/>
    <property type="match status" value="1"/>
</dbReference>
<dbReference type="InterPro" id="IPR023546">
    <property type="entry name" value="MGMT"/>
</dbReference>
<dbReference type="Pfam" id="PF02870">
    <property type="entry name" value="Methyltransf_1N"/>
    <property type="match status" value="1"/>
</dbReference>
<feature type="active site" description="Nucleophile; methyl group acceptor" evidence="9">
    <location>
        <position position="139"/>
    </location>
</feature>
<gene>
    <name evidence="12" type="ORF">M1B79_12395</name>
</gene>
<dbReference type="Proteomes" id="UP001143192">
    <property type="component" value="Unassembled WGS sequence"/>
</dbReference>
<comment type="similarity">
    <text evidence="2 9">Belongs to the MGMT family.</text>
</comment>
<sequence length="179" mass="19851">METILIQYYQSPYGDLLLGASGDKLCLCDWMLNEKRRMTIDKRIRQALHADYEEGTSEVISRAIIQLDEYFARKRTIFDVPLLAVGTEFQQTVWQELQNIPYGKTMSYGELSRKLGHPKAVRAVAAANGANALSIFIPCHRVVGSNHRLIGYAGGLAAKQGMLALEADSCDRPSGSRTG</sequence>
<dbReference type="RefSeq" id="WP_257931910.1">
    <property type="nucleotide sequence ID" value="NZ_JAMZED010000029.1"/>
</dbReference>
<keyword evidence="7 9" id="KW-0234">DNA repair</keyword>
<comment type="catalytic activity">
    <reaction evidence="8 9">
        <text>a 6-O-methyl-2'-deoxyguanosine in DNA + L-cysteinyl-[protein] = S-methyl-L-cysteinyl-[protein] + a 2'-deoxyguanosine in DNA</text>
        <dbReference type="Rhea" id="RHEA:24000"/>
        <dbReference type="Rhea" id="RHEA-COMP:10131"/>
        <dbReference type="Rhea" id="RHEA-COMP:10132"/>
        <dbReference type="Rhea" id="RHEA-COMP:11367"/>
        <dbReference type="Rhea" id="RHEA-COMP:11368"/>
        <dbReference type="ChEBI" id="CHEBI:29950"/>
        <dbReference type="ChEBI" id="CHEBI:82612"/>
        <dbReference type="ChEBI" id="CHEBI:85445"/>
        <dbReference type="ChEBI" id="CHEBI:85448"/>
        <dbReference type="EC" id="2.1.1.63"/>
    </reaction>
</comment>
<evidence type="ECO:0000256" key="8">
    <source>
        <dbReference type="ARBA" id="ARBA00049348"/>
    </source>
</evidence>
<dbReference type="EMBL" id="JAMZED010000029">
    <property type="protein sequence ID" value="MCR6505449.1"/>
    <property type="molecule type" value="Genomic_DNA"/>
</dbReference>
<dbReference type="CDD" id="cd06445">
    <property type="entry name" value="ATase"/>
    <property type="match status" value="1"/>
</dbReference>
<dbReference type="PANTHER" id="PTHR10815">
    <property type="entry name" value="METHYLATED-DNA--PROTEIN-CYSTEINE METHYLTRANSFERASE"/>
    <property type="match status" value="1"/>
</dbReference>
<evidence type="ECO:0000313" key="13">
    <source>
        <dbReference type="Proteomes" id="UP001143192"/>
    </source>
</evidence>
<dbReference type="Gene3D" id="3.30.160.70">
    <property type="entry name" value="Methylated DNA-protein cysteine methyltransferase domain"/>
    <property type="match status" value="1"/>
</dbReference>
<reference evidence="12" key="1">
    <citation type="journal article" date="2022" name="Arch. Microbiol.">
        <title>Bacteroides muris sp. nov. isolated from the cecum of wild-derived house mice.</title>
        <authorList>
            <person name="Fokt H."/>
            <person name="Unni R."/>
            <person name="Repnik U."/>
            <person name="Schmitz R.A."/>
            <person name="Bramkamp M."/>
            <person name="Baines J.F."/>
            <person name="Unterweger D."/>
        </authorList>
    </citation>
    <scope>NUCLEOTIDE SEQUENCE</scope>
    <source>
        <strain evidence="12">KH365_2</strain>
    </source>
</reference>
<dbReference type="GO" id="GO:0006307">
    <property type="term" value="P:DNA alkylation repair"/>
    <property type="evidence" value="ECO:0007669"/>
    <property type="project" value="UniProtKB-UniRule"/>
</dbReference>
<dbReference type="HAMAP" id="MF_00772">
    <property type="entry name" value="OGT"/>
    <property type="match status" value="1"/>
</dbReference>
<keyword evidence="13" id="KW-1185">Reference proteome</keyword>
<evidence type="ECO:0000256" key="7">
    <source>
        <dbReference type="ARBA" id="ARBA00023204"/>
    </source>
</evidence>
<keyword evidence="4 9" id="KW-0489">Methyltransferase</keyword>
<comment type="miscellaneous">
    <text evidence="9">This enzyme catalyzes only one turnover and therefore is not strictly catalytic. According to one definition, an enzyme is a biocatalyst that acts repeatedly and over many reaction cycles.</text>
</comment>
<dbReference type="Gene3D" id="1.10.10.10">
    <property type="entry name" value="Winged helix-like DNA-binding domain superfamily/Winged helix DNA-binding domain"/>
    <property type="match status" value="1"/>
</dbReference>
<keyword evidence="6 9" id="KW-0227">DNA damage</keyword>
<dbReference type="Pfam" id="PF01035">
    <property type="entry name" value="DNA_binding_1"/>
    <property type="match status" value="1"/>
</dbReference>
<dbReference type="AlphaFoldDB" id="A0A9X2NUF7"/>
<dbReference type="FunFam" id="1.10.10.10:FF:000214">
    <property type="entry name" value="Methylated-DNA--protein-cysteine methyltransferase"/>
    <property type="match status" value="1"/>
</dbReference>
<dbReference type="InterPro" id="IPR008332">
    <property type="entry name" value="MethylG_MeTrfase_N"/>
</dbReference>
<dbReference type="InterPro" id="IPR036631">
    <property type="entry name" value="MGMT_N_sf"/>
</dbReference>
<organism evidence="12 13">
    <name type="scientific">Bacteroides muris</name>
    <name type="common">ex Fokt et al. 2023</name>
    <dbReference type="NCBI Taxonomy" id="2937417"/>
    <lineage>
        <taxon>Bacteria</taxon>
        <taxon>Pseudomonadati</taxon>
        <taxon>Bacteroidota</taxon>
        <taxon>Bacteroidia</taxon>
        <taxon>Bacteroidales</taxon>
        <taxon>Bacteroidaceae</taxon>
        <taxon>Bacteroides</taxon>
    </lineage>
</organism>
<dbReference type="InterPro" id="IPR036388">
    <property type="entry name" value="WH-like_DNA-bd_sf"/>
</dbReference>
<proteinExistence type="inferred from homology"/>
<dbReference type="NCBIfam" id="TIGR00589">
    <property type="entry name" value="ogt"/>
    <property type="match status" value="1"/>
</dbReference>
<evidence type="ECO:0000256" key="6">
    <source>
        <dbReference type="ARBA" id="ARBA00022763"/>
    </source>
</evidence>
<dbReference type="InterPro" id="IPR036217">
    <property type="entry name" value="MethylDNA_cys_MeTrfase_DNAb"/>
</dbReference>
<dbReference type="GO" id="GO:0005737">
    <property type="term" value="C:cytoplasm"/>
    <property type="evidence" value="ECO:0007669"/>
    <property type="project" value="UniProtKB-SubCell"/>
</dbReference>
<evidence type="ECO:0000256" key="4">
    <source>
        <dbReference type="ARBA" id="ARBA00022603"/>
    </source>
</evidence>
<reference evidence="12" key="2">
    <citation type="submission" date="2022-04" db="EMBL/GenBank/DDBJ databases">
        <authorList>
            <person name="Fokt H."/>
            <person name="Baines J."/>
        </authorList>
    </citation>
    <scope>NUCLEOTIDE SEQUENCE</scope>
    <source>
        <strain evidence="12">KH365_2</strain>
    </source>
</reference>
<evidence type="ECO:0000259" key="10">
    <source>
        <dbReference type="Pfam" id="PF01035"/>
    </source>
</evidence>
<dbReference type="PANTHER" id="PTHR10815:SF5">
    <property type="entry name" value="METHYLATED-DNA--PROTEIN-CYSTEINE METHYLTRANSFERASE"/>
    <property type="match status" value="1"/>
</dbReference>
<dbReference type="SUPFAM" id="SSF46767">
    <property type="entry name" value="Methylated DNA-protein cysteine methyltransferase, C-terminal domain"/>
    <property type="match status" value="1"/>
</dbReference>
<evidence type="ECO:0000256" key="9">
    <source>
        <dbReference type="HAMAP-Rule" id="MF_00772"/>
    </source>
</evidence>
<dbReference type="InterPro" id="IPR014048">
    <property type="entry name" value="MethylDNA_cys_MeTrfase_DNA-bd"/>
</dbReference>
<evidence type="ECO:0000256" key="3">
    <source>
        <dbReference type="ARBA" id="ARBA00022490"/>
    </source>
</evidence>
<protein>
    <recommendedName>
        <fullName evidence="9">Methylated-DNA--protein-cysteine methyltransferase</fullName>
        <ecNumber evidence="9">2.1.1.63</ecNumber>
    </recommendedName>
    <alternativeName>
        <fullName evidence="9">6-O-methylguanine-DNA methyltransferase</fullName>
        <shortName evidence="9">MGMT</shortName>
    </alternativeName>
    <alternativeName>
        <fullName evidence="9">O-6-methylguanine-DNA-alkyltransferase</fullName>
    </alternativeName>
</protein>
<keyword evidence="5 9" id="KW-0808">Transferase</keyword>
<evidence type="ECO:0000256" key="5">
    <source>
        <dbReference type="ARBA" id="ARBA00022679"/>
    </source>
</evidence>
<evidence type="ECO:0000256" key="1">
    <source>
        <dbReference type="ARBA" id="ARBA00001286"/>
    </source>
</evidence>
<accession>A0A9X2NUF7</accession>
<evidence type="ECO:0000259" key="11">
    <source>
        <dbReference type="Pfam" id="PF02870"/>
    </source>
</evidence>
<dbReference type="GO" id="GO:0003908">
    <property type="term" value="F:methylated-DNA-[protein]-cysteine S-methyltransferase activity"/>
    <property type="evidence" value="ECO:0007669"/>
    <property type="project" value="UniProtKB-UniRule"/>
</dbReference>
<evidence type="ECO:0000256" key="2">
    <source>
        <dbReference type="ARBA" id="ARBA00008711"/>
    </source>
</evidence>
<dbReference type="GO" id="GO:0032259">
    <property type="term" value="P:methylation"/>
    <property type="evidence" value="ECO:0007669"/>
    <property type="project" value="UniProtKB-KW"/>
</dbReference>
<comment type="caution">
    <text evidence="12">The sequence shown here is derived from an EMBL/GenBank/DDBJ whole genome shotgun (WGS) entry which is preliminary data.</text>
</comment>
<dbReference type="EC" id="2.1.1.63" evidence="9"/>
<name>A0A9X2NUF7_9BACE</name>
<comment type="catalytic activity">
    <reaction evidence="1 9">
        <text>a 4-O-methyl-thymidine in DNA + L-cysteinyl-[protein] = a thymidine in DNA + S-methyl-L-cysteinyl-[protein]</text>
        <dbReference type="Rhea" id="RHEA:53428"/>
        <dbReference type="Rhea" id="RHEA-COMP:10131"/>
        <dbReference type="Rhea" id="RHEA-COMP:10132"/>
        <dbReference type="Rhea" id="RHEA-COMP:13555"/>
        <dbReference type="Rhea" id="RHEA-COMP:13556"/>
        <dbReference type="ChEBI" id="CHEBI:29950"/>
        <dbReference type="ChEBI" id="CHEBI:82612"/>
        <dbReference type="ChEBI" id="CHEBI:137386"/>
        <dbReference type="ChEBI" id="CHEBI:137387"/>
        <dbReference type="EC" id="2.1.1.63"/>
    </reaction>
</comment>
<dbReference type="InterPro" id="IPR001497">
    <property type="entry name" value="MethylDNA_cys_MeTrfase_AS"/>
</dbReference>
<feature type="domain" description="Methylated-DNA-[protein]-cysteine S-methyltransferase DNA binding" evidence="10">
    <location>
        <begin position="88"/>
        <end position="167"/>
    </location>
</feature>
<keyword evidence="3 9" id="KW-0963">Cytoplasm</keyword>
<dbReference type="SUPFAM" id="SSF53155">
    <property type="entry name" value="Methylated DNA-protein cysteine methyltransferase domain"/>
    <property type="match status" value="1"/>
</dbReference>